<sequence>MYKVPIGWYNLSLICIGWISGPDFGALGMCSSHWKVVKGVMQPRTYENGPFGEQMFQALMVYFYHMHIWKVSGCGLFLNGTFGHGNMTCWPKCIVCVLEARISKTIIPQPREQKSGRRQTKYSNTQCGCLCNKSSWYCPMEPFQMRIFVVLVICVPTTLAKQILFLNHMNRKVVGGKHNIILDYEHISAPGLFGVVLCNCFK</sequence>
<dbReference type="Proteomes" id="UP000095751">
    <property type="component" value="Unassembled WGS sequence"/>
</dbReference>
<dbReference type="InParanoid" id="A0A1E7F0Q3"/>
<name>A0A1E7F0Q3_9STRA</name>
<evidence type="ECO:0000313" key="2">
    <source>
        <dbReference type="EMBL" id="OEU11808.1"/>
    </source>
</evidence>
<proteinExistence type="predicted"/>
<keyword evidence="1" id="KW-0812">Transmembrane</keyword>
<protein>
    <submittedName>
        <fullName evidence="2">Uncharacterized protein</fullName>
    </submittedName>
</protein>
<reference evidence="2 3" key="1">
    <citation type="submission" date="2016-09" db="EMBL/GenBank/DDBJ databases">
        <title>Extensive genetic diversity and differential bi-allelic expression allows diatom success in the polar Southern Ocean.</title>
        <authorList>
            <consortium name="DOE Joint Genome Institute"/>
            <person name="Mock T."/>
            <person name="Otillar R.P."/>
            <person name="Strauss J."/>
            <person name="Dupont C."/>
            <person name="Frickenhaus S."/>
            <person name="Maumus F."/>
            <person name="Mcmullan M."/>
            <person name="Sanges R."/>
            <person name="Schmutz J."/>
            <person name="Toseland A."/>
            <person name="Valas R."/>
            <person name="Veluchamy A."/>
            <person name="Ward B.J."/>
            <person name="Allen A."/>
            <person name="Barry K."/>
            <person name="Falciatore A."/>
            <person name="Ferrante M."/>
            <person name="Fortunato A.E."/>
            <person name="Gloeckner G."/>
            <person name="Gruber A."/>
            <person name="Hipkin R."/>
            <person name="Janech M."/>
            <person name="Kroth P."/>
            <person name="Leese F."/>
            <person name="Lindquist E."/>
            <person name="Lyon B.R."/>
            <person name="Martin J."/>
            <person name="Mayer C."/>
            <person name="Parker M."/>
            <person name="Quesneville H."/>
            <person name="Raymond J."/>
            <person name="Uhlig C."/>
            <person name="Valentin K.U."/>
            <person name="Worden A.Z."/>
            <person name="Armbrust E.V."/>
            <person name="Bowler C."/>
            <person name="Green B."/>
            <person name="Moulton V."/>
            <person name="Van Oosterhout C."/>
            <person name="Grigoriev I."/>
        </authorList>
    </citation>
    <scope>NUCLEOTIDE SEQUENCE [LARGE SCALE GENOMIC DNA]</scope>
    <source>
        <strain evidence="2 3">CCMP1102</strain>
    </source>
</reference>
<evidence type="ECO:0000256" key="1">
    <source>
        <dbReference type="SAM" id="Phobius"/>
    </source>
</evidence>
<dbReference type="KEGG" id="fcy:FRACYDRAFT_244932"/>
<keyword evidence="3" id="KW-1185">Reference proteome</keyword>
<feature type="transmembrane region" description="Helical" evidence="1">
    <location>
        <begin position="143"/>
        <end position="164"/>
    </location>
</feature>
<dbReference type="AlphaFoldDB" id="A0A1E7F0Q3"/>
<keyword evidence="1" id="KW-1133">Transmembrane helix</keyword>
<dbReference type="EMBL" id="KV784366">
    <property type="protein sequence ID" value="OEU11808.1"/>
    <property type="molecule type" value="Genomic_DNA"/>
</dbReference>
<gene>
    <name evidence="2" type="ORF">FRACYDRAFT_244932</name>
</gene>
<accession>A0A1E7F0Q3</accession>
<organism evidence="2 3">
    <name type="scientific">Fragilariopsis cylindrus CCMP1102</name>
    <dbReference type="NCBI Taxonomy" id="635003"/>
    <lineage>
        <taxon>Eukaryota</taxon>
        <taxon>Sar</taxon>
        <taxon>Stramenopiles</taxon>
        <taxon>Ochrophyta</taxon>
        <taxon>Bacillariophyta</taxon>
        <taxon>Bacillariophyceae</taxon>
        <taxon>Bacillariophycidae</taxon>
        <taxon>Bacillariales</taxon>
        <taxon>Bacillariaceae</taxon>
        <taxon>Fragilariopsis</taxon>
    </lineage>
</organism>
<evidence type="ECO:0000313" key="3">
    <source>
        <dbReference type="Proteomes" id="UP000095751"/>
    </source>
</evidence>
<keyword evidence="1" id="KW-0472">Membrane</keyword>